<dbReference type="InterPro" id="IPR029063">
    <property type="entry name" value="SAM-dependent_MTases_sf"/>
</dbReference>
<dbReference type="PIRSF" id="PIRSF037755">
    <property type="entry name" value="Mettl2_prd"/>
    <property type="match status" value="1"/>
</dbReference>
<dbReference type="GO" id="GO:0032259">
    <property type="term" value="P:methylation"/>
    <property type="evidence" value="ECO:0007669"/>
    <property type="project" value="UniProtKB-KW"/>
</dbReference>
<evidence type="ECO:0000256" key="5">
    <source>
        <dbReference type="ARBA" id="ARBA00022694"/>
    </source>
</evidence>
<feature type="domain" description="Methyltransferase type 12" evidence="6">
    <location>
        <begin position="184"/>
        <end position="288"/>
    </location>
</feature>
<dbReference type="AlphaFoldDB" id="A0A7L1VBY1"/>
<evidence type="ECO:0000256" key="1">
    <source>
        <dbReference type="ARBA" id="ARBA00009725"/>
    </source>
</evidence>
<feature type="non-terminal residue" evidence="7">
    <location>
        <position position="1"/>
    </location>
</feature>
<evidence type="ECO:0000256" key="2">
    <source>
        <dbReference type="ARBA" id="ARBA00022603"/>
    </source>
</evidence>
<comment type="similarity">
    <text evidence="1">Belongs to the methyltransferase superfamily. METL family.</text>
</comment>
<proteinExistence type="inferred from homology"/>
<dbReference type="PANTHER" id="PTHR22809">
    <property type="entry name" value="METHYLTRANSFERASE-RELATED"/>
    <property type="match status" value="1"/>
</dbReference>
<keyword evidence="5" id="KW-0819">tRNA processing</keyword>
<dbReference type="GO" id="GO:0008033">
    <property type="term" value="P:tRNA processing"/>
    <property type="evidence" value="ECO:0007669"/>
    <property type="project" value="UniProtKB-KW"/>
</dbReference>
<dbReference type="Gene3D" id="3.40.50.150">
    <property type="entry name" value="Vaccinia Virus protein VP39"/>
    <property type="match status" value="1"/>
</dbReference>
<keyword evidence="8" id="KW-1185">Reference proteome</keyword>
<name>A0A7L1VBY1_SITEU</name>
<feature type="non-terminal residue" evidence="7">
    <location>
        <position position="386"/>
    </location>
</feature>
<reference evidence="7 8" key="1">
    <citation type="submission" date="2019-09" db="EMBL/GenBank/DDBJ databases">
        <title>Bird 10,000 Genomes (B10K) Project - Family phase.</title>
        <authorList>
            <person name="Zhang G."/>
        </authorList>
    </citation>
    <scope>NUCLEOTIDE SEQUENCE [LARGE SCALE GENOMIC DNA]</scope>
    <source>
        <strain evidence="7">B10K-DU-002-25</strain>
        <tissue evidence="7">Muscle</tissue>
    </source>
</reference>
<dbReference type="EMBL" id="VXBS01006468">
    <property type="protein sequence ID" value="NXO82845.1"/>
    <property type="molecule type" value="Genomic_DNA"/>
</dbReference>
<evidence type="ECO:0000256" key="4">
    <source>
        <dbReference type="ARBA" id="ARBA00022691"/>
    </source>
</evidence>
<dbReference type="FunFam" id="3.40.50.150:FF:000151">
    <property type="entry name" value="Methyltransferase-like protein"/>
    <property type="match status" value="1"/>
</dbReference>
<dbReference type="Proteomes" id="UP000583915">
    <property type="component" value="Unassembled WGS sequence"/>
</dbReference>
<evidence type="ECO:0000313" key="7">
    <source>
        <dbReference type="EMBL" id="NXO82845.1"/>
    </source>
</evidence>
<accession>A0A7L1VBY1</accession>
<sequence length="386" mass="44551">SLNTMNFITRLSALRLRKTKMHHRHQSSRRPAVPLGSRILTDPSRVFEHNMWDHMQWSQEEEENAKKKATENSLVKVQLEDQDKYEREAKILPEKRRQDFKTEKISLEHMKIKTDNSFSLKNGMFEEGEKYCKKNYGSGSTAVQGYEYNKNQVKALTDVPQGKNCEELGKVESFPGCDATYRILEVGCGAGNSVFPILKVLCNIPGTFLYCCDFASGAVELVKSHSSYNSAWCSAFVHDVCDDALPYPFPDEILDVILLVFVLSTIHPDRMQGVVNRLAKLLKPGGMLLFRDYGRFDTAQLRFKKGHCLSENFYVRGDGTRVYFFTKDEVWKMFNLAGLTEVQNLVDRRLQVNRKKKVKMQRVWIQSKFQKPLLSLQNPEETTKRH</sequence>
<comment type="caution">
    <text evidence="7">The sequence shown here is derived from an EMBL/GenBank/DDBJ whole genome shotgun (WGS) entry which is preliminary data.</text>
</comment>
<dbReference type="InterPro" id="IPR013217">
    <property type="entry name" value="Methyltransf_12"/>
</dbReference>
<dbReference type="InterPro" id="IPR026113">
    <property type="entry name" value="METTL2/6/8-like"/>
</dbReference>
<keyword evidence="2" id="KW-0489">Methyltransferase</keyword>
<dbReference type="Pfam" id="PF08242">
    <property type="entry name" value="Methyltransf_12"/>
    <property type="match status" value="1"/>
</dbReference>
<gene>
    <name evidence="7" type="primary">Mettl2_1</name>
    <name evidence="7" type="ORF">SITEUR_R05404</name>
</gene>
<evidence type="ECO:0000313" key="8">
    <source>
        <dbReference type="Proteomes" id="UP000583915"/>
    </source>
</evidence>
<evidence type="ECO:0000259" key="6">
    <source>
        <dbReference type="Pfam" id="PF08242"/>
    </source>
</evidence>
<protein>
    <submittedName>
        <fullName evidence="7">METL2 protein</fullName>
    </submittedName>
</protein>
<keyword evidence="3" id="KW-0808">Transferase</keyword>
<dbReference type="CDD" id="cd02440">
    <property type="entry name" value="AdoMet_MTases"/>
    <property type="match status" value="1"/>
</dbReference>
<organism evidence="7 8">
    <name type="scientific">Sitta europaea</name>
    <name type="common">Eurasian nuthatch</name>
    <dbReference type="NCBI Taxonomy" id="50251"/>
    <lineage>
        <taxon>Eukaryota</taxon>
        <taxon>Metazoa</taxon>
        <taxon>Chordata</taxon>
        <taxon>Craniata</taxon>
        <taxon>Vertebrata</taxon>
        <taxon>Euteleostomi</taxon>
        <taxon>Archelosauria</taxon>
        <taxon>Archosauria</taxon>
        <taxon>Dinosauria</taxon>
        <taxon>Saurischia</taxon>
        <taxon>Theropoda</taxon>
        <taxon>Coelurosauria</taxon>
        <taxon>Aves</taxon>
        <taxon>Neognathae</taxon>
        <taxon>Neoaves</taxon>
        <taxon>Telluraves</taxon>
        <taxon>Australaves</taxon>
        <taxon>Passeriformes</taxon>
        <taxon>Sittidae</taxon>
        <taxon>Sitta</taxon>
    </lineage>
</organism>
<dbReference type="GO" id="GO:0052735">
    <property type="term" value="F:tRNA (cytidine-3-)-methyltransferase activity"/>
    <property type="evidence" value="ECO:0007669"/>
    <property type="project" value="TreeGrafter"/>
</dbReference>
<evidence type="ECO:0000256" key="3">
    <source>
        <dbReference type="ARBA" id="ARBA00022679"/>
    </source>
</evidence>
<dbReference type="PANTHER" id="PTHR22809:SF3">
    <property type="entry name" value="TRNA N(3)-METHYLCYTIDINE METHYLTRANSFERASE"/>
    <property type="match status" value="1"/>
</dbReference>
<dbReference type="SUPFAM" id="SSF53335">
    <property type="entry name" value="S-adenosyl-L-methionine-dependent methyltransferases"/>
    <property type="match status" value="1"/>
</dbReference>
<keyword evidence="4" id="KW-0949">S-adenosyl-L-methionine</keyword>